<gene>
    <name evidence="4" type="ORF">KFL_002700080</name>
</gene>
<evidence type="ECO:0000259" key="3">
    <source>
        <dbReference type="PROSITE" id="PS50089"/>
    </source>
</evidence>
<organism evidence="4 5">
    <name type="scientific">Klebsormidium nitens</name>
    <name type="common">Green alga</name>
    <name type="synonym">Ulothrix nitens</name>
    <dbReference type="NCBI Taxonomy" id="105231"/>
    <lineage>
        <taxon>Eukaryota</taxon>
        <taxon>Viridiplantae</taxon>
        <taxon>Streptophyta</taxon>
        <taxon>Klebsormidiophyceae</taxon>
        <taxon>Klebsormidiales</taxon>
        <taxon>Klebsormidiaceae</taxon>
        <taxon>Klebsormidium</taxon>
    </lineage>
</organism>
<keyword evidence="1" id="KW-0479">Metal-binding</keyword>
<dbReference type="SUPFAM" id="SSF57850">
    <property type="entry name" value="RING/U-box"/>
    <property type="match status" value="2"/>
</dbReference>
<dbReference type="EMBL" id="DF237219">
    <property type="protein sequence ID" value="GAQ86089.1"/>
    <property type="molecule type" value="Genomic_DNA"/>
</dbReference>
<dbReference type="Gene3D" id="3.30.40.10">
    <property type="entry name" value="Zinc/RING finger domain, C3HC4 (zinc finger)"/>
    <property type="match status" value="2"/>
</dbReference>
<keyword evidence="1" id="KW-0862">Zinc</keyword>
<dbReference type="GO" id="GO:0005634">
    <property type="term" value="C:nucleus"/>
    <property type="evidence" value="ECO:0000318"/>
    <property type="project" value="GO_Central"/>
</dbReference>
<dbReference type="Proteomes" id="UP000054558">
    <property type="component" value="Unassembled WGS sequence"/>
</dbReference>
<feature type="region of interest" description="Disordered" evidence="2">
    <location>
        <begin position="14"/>
        <end position="65"/>
    </location>
</feature>
<dbReference type="GO" id="GO:0061630">
    <property type="term" value="F:ubiquitin protein ligase activity"/>
    <property type="evidence" value="ECO:0000318"/>
    <property type="project" value="GO_Central"/>
</dbReference>
<dbReference type="OMA" id="TWLEFQP"/>
<keyword evidence="5" id="KW-1185">Reference proteome</keyword>
<dbReference type="GO" id="GO:0005886">
    <property type="term" value="C:plasma membrane"/>
    <property type="evidence" value="ECO:0000318"/>
    <property type="project" value="GO_Central"/>
</dbReference>
<feature type="domain" description="RING-type" evidence="3">
    <location>
        <begin position="378"/>
        <end position="429"/>
    </location>
</feature>
<dbReference type="AlphaFoldDB" id="A0A1Y1I9J4"/>
<keyword evidence="1" id="KW-0863">Zinc-finger</keyword>
<dbReference type="PROSITE" id="PS50089">
    <property type="entry name" value="ZF_RING_2"/>
    <property type="match status" value="1"/>
</dbReference>
<dbReference type="PANTHER" id="PTHR45943:SF2">
    <property type="entry name" value="RING-TYPE DOMAIN-CONTAINING PROTEIN"/>
    <property type="match status" value="1"/>
</dbReference>
<protein>
    <submittedName>
        <fullName evidence="4">Zinc finger RING-type domain containing protein</fullName>
    </submittedName>
</protein>
<proteinExistence type="predicted"/>
<evidence type="ECO:0000256" key="1">
    <source>
        <dbReference type="PROSITE-ProRule" id="PRU00175"/>
    </source>
</evidence>
<sequence length="618" mass="67746">MEFEPVVERCAEGEEHFARGGLAGDTDDESDIEEIEAEARPRSAAQGAGSDSSAESFQSREQPEASEEGQDVFFCPLCSRHAPLHEVVPMPACPCLFCKSCIQAFVGRELGSLQAEPGDGGWEIGCPTQACRGKLMAADCQALAPEAFARWCEAASETLLEEDDTFIHCLNPECGIPIEKLGYAPLPFGLELTGVPELDRTAPFLERSPSGTPLSRQALVHRAKFLYRCGKCCTDFCGGCLTAPYHLGISCKENITQQHARRCRFCDSLCGEALDTSSLLARPVKMLRRESEQERVDTSWCIEKAELVEVLLWAASVCPDQACRQRLEKSCTRMLPCGHHCGGVRGERECLPCLESPCREPHGRPHPAGALPRADDDCSICFVDSLRQGPAIRLECGHVVHFQCAEKKIAAGYPGPAISFGFLRCPLCSERMRHPSLHKVLAPALTLEAQVRERGRARFRLTLDQRQRRRAAASKGADAGEEAAALAQYQFYLCSRCKVPYYGGERRCAPAFEGPAENVFRADELVCGGCLAGSKGLCKRGHGRDFIEYKCRFCCSVATFFCFGHTHFCDDCHSSRPDRNPGLVKPCPGATRCKLGVEHPRQGEEYCLGCAACRSTGQ</sequence>
<evidence type="ECO:0000313" key="5">
    <source>
        <dbReference type="Proteomes" id="UP000054558"/>
    </source>
</evidence>
<feature type="compositionally biased region" description="Low complexity" evidence="2">
    <location>
        <begin position="43"/>
        <end position="56"/>
    </location>
</feature>
<dbReference type="PANTHER" id="PTHR45943">
    <property type="entry name" value="E3 UBIQUITIN-PROTEIN LIGASE MYCBP2"/>
    <property type="match status" value="1"/>
</dbReference>
<dbReference type="OrthoDB" id="6050183at2759"/>
<dbReference type="STRING" id="105231.A0A1Y1I9J4"/>
<evidence type="ECO:0000313" key="4">
    <source>
        <dbReference type="EMBL" id="GAQ86089.1"/>
    </source>
</evidence>
<dbReference type="GO" id="GO:0008270">
    <property type="term" value="F:zinc ion binding"/>
    <property type="evidence" value="ECO:0007669"/>
    <property type="project" value="UniProtKB-KW"/>
</dbReference>
<name>A0A1Y1I9J4_KLENI</name>
<dbReference type="InterPro" id="IPR013083">
    <property type="entry name" value="Znf_RING/FYVE/PHD"/>
</dbReference>
<dbReference type="Gene3D" id="1.10.720.140">
    <property type="match status" value="1"/>
</dbReference>
<evidence type="ECO:0000256" key="2">
    <source>
        <dbReference type="SAM" id="MobiDB-lite"/>
    </source>
</evidence>
<dbReference type="InterPro" id="IPR001841">
    <property type="entry name" value="Znf_RING"/>
</dbReference>
<reference evidence="4 5" key="1">
    <citation type="journal article" date="2014" name="Nat. Commun.">
        <title>Klebsormidium flaccidum genome reveals primary factors for plant terrestrial adaptation.</title>
        <authorList>
            <person name="Hori K."/>
            <person name="Maruyama F."/>
            <person name="Fujisawa T."/>
            <person name="Togashi T."/>
            <person name="Yamamoto N."/>
            <person name="Seo M."/>
            <person name="Sato S."/>
            <person name="Yamada T."/>
            <person name="Mori H."/>
            <person name="Tajima N."/>
            <person name="Moriyama T."/>
            <person name="Ikeuchi M."/>
            <person name="Watanabe M."/>
            <person name="Wada H."/>
            <person name="Kobayashi K."/>
            <person name="Saito M."/>
            <person name="Masuda T."/>
            <person name="Sasaki-Sekimoto Y."/>
            <person name="Mashiguchi K."/>
            <person name="Awai K."/>
            <person name="Shimojima M."/>
            <person name="Masuda S."/>
            <person name="Iwai M."/>
            <person name="Nobusawa T."/>
            <person name="Narise T."/>
            <person name="Kondo S."/>
            <person name="Saito H."/>
            <person name="Sato R."/>
            <person name="Murakawa M."/>
            <person name="Ihara Y."/>
            <person name="Oshima-Yamada Y."/>
            <person name="Ohtaka K."/>
            <person name="Satoh M."/>
            <person name="Sonobe K."/>
            <person name="Ishii M."/>
            <person name="Ohtani R."/>
            <person name="Kanamori-Sato M."/>
            <person name="Honoki R."/>
            <person name="Miyazaki D."/>
            <person name="Mochizuki H."/>
            <person name="Umetsu J."/>
            <person name="Higashi K."/>
            <person name="Shibata D."/>
            <person name="Kamiya Y."/>
            <person name="Sato N."/>
            <person name="Nakamura Y."/>
            <person name="Tabata S."/>
            <person name="Ida S."/>
            <person name="Kurokawa K."/>
            <person name="Ohta H."/>
        </authorList>
    </citation>
    <scope>NUCLEOTIDE SEQUENCE [LARGE SCALE GENOMIC DNA]</scope>
    <source>
        <strain evidence="4 5">NIES-2285</strain>
    </source>
</reference>
<feature type="compositionally biased region" description="Acidic residues" evidence="2">
    <location>
        <begin position="25"/>
        <end position="36"/>
    </location>
</feature>
<dbReference type="SMART" id="SM00184">
    <property type="entry name" value="RING"/>
    <property type="match status" value="2"/>
</dbReference>
<accession>A0A1Y1I9J4</accession>